<sequence>MRVVGWSLTNDGIETVGVLLDFRGPQWHQRANELSFTRRPSTIADNAHLKATRRSGMAIRRHPKYVEIEGLRLTSEFSPEPVRQALQFAPRAGDVMLVTYPKCGTHWVQQILQLIVNRGQSAENFFEWLARTPLLELLGTRILEDASEPRLMKTHLPLSRLTLRDEARYVYVARNPWDCCVSFYHHTKALPAAYFSEGTFDDFFELFISGQTDHGGFFDHLLPWYARRGQNNVLFITYEQLKKQQCDTVLKIARFLGPEYEQALLQDEELFQTVLDKSSAEFMKKQFVLDPAILKSLIERDPNALPGELKNLFGKVFVAPLREANTVNFVRKGVVGDSRGAFTREQLERMKLFIEKETAGTDVMQLWLDEDPLRI</sequence>
<dbReference type="Proteomes" id="UP000821865">
    <property type="component" value="Chromosome 1"/>
</dbReference>
<comment type="caution">
    <text evidence="1">The sequence shown here is derived from an EMBL/GenBank/DDBJ whole genome shotgun (WGS) entry which is preliminary data.</text>
</comment>
<proteinExistence type="predicted"/>
<accession>A0ACB8DSB1</accession>
<organism evidence="1 2">
    <name type="scientific">Dermacentor silvarum</name>
    <name type="common">Tick</name>
    <dbReference type="NCBI Taxonomy" id="543639"/>
    <lineage>
        <taxon>Eukaryota</taxon>
        <taxon>Metazoa</taxon>
        <taxon>Ecdysozoa</taxon>
        <taxon>Arthropoda</taxon>
        <taxon>Chelicerata</taxon>
        <taxon>Arachnida</taxon>
        <taxon>Acari</taxon>
        <taxon>Parasitiformes</taxon>
        <taxon>Ixodida</taxon>
        <taxon>Ixodoidea</taxon>
        <taxon>Ixodidae</taxon>
        <taxon>Rhipicephalinae</taxon>
        <taxon>Dermacentor</taxon>
    </lineage>
</organism>
<evidence type="ECO:0000313" key="1">
    <source>
        <dbReference type="EMBL" id="KAH7977419.1"/>
    </source>
</evidence>
<dbReference type="EMBL" id="CM023470">
    <property type="protein sequence ID" value="KAH7977419.1"/>
    <property type="molecule type" value="Genomic_DNA"/>
</dbReference>
<evidence type="ECO:0000313" key="2">
    <source>
        <dbReference type="Proteomes" id="UP000821865"/>
    </source>
</evidence>
<keyword evidence="2" id="KW-1185">Reference proteome</keyword>
<protein>
    <submittedName>
        <fullName evidence="1">Uncharacterized protein</fullName>
    </submittedName>
</protein>
<reference evidence="1" key="1">
    <citation type="submission" date="2020-05" db="EMBL/GenBank/DDBJ databases">
        <title>Large-scale comparative analyses of tick genomes elucidate their genetic diversity and vector capacities.</title>
        <authorList>
            <person name="Jia N."/>
            <person name="Wang J."/>
            <person name="Shi W."/>
            <person name="Du L."/>
            <person name="Sun Y."/>
            <person name="Zhan W."/>
            <person name="Jiang J."/>
            <person name="Wang Q."/>
            <person name="Zhang B."/>
            <person name="Ji P."/>
            <person name="Sakyi L.B."/>
            <person name="Cui X."/>
            <person name="Yuan T."/>
            <person name="Jiang B."/>
            <person name="Yang W."/>
            <person name="Lam T.T.-Y."/>
            <person name="Chang Q."/>
            <person name="Ding S."/>
            <person name="Wang X."/>
            <person name="Zhu J."/>
            <person name="Ruan X."/>
            <person name="Zhao L."/>
            <person name="Wei J."/>
            <person name="Que T."/>
            <person name="Du C."/>
            <person name="Cheng J."/>
            <person name="Dai P."/>
            <person name="Han X."/>
            <person name="Huang E."/>
            <person name="Gao Y."/>
            <person name="Liu J."/>
            <person name="Shao H."/>
            <person name="Ye R."/>
            <person name="Li L."/>
            <person name="Wei W."/>
            <person name="Wang X."/>
            <person name="Wang C."/>
            <person name="Yang T."/>
            <person name="Huo Q."/>
            <person name="Li W."/>
            <person name="Guo W."/>
            <person name="Chen H."/>
            <person name="Zhou L."/>
            <person name="Ni X."/>
            <person name="Tian J."/>
            <person name="Zhou Y."/>
            <person name="Sheng Y."/>
            <person name="Liu T."/>
            <person name="Pan Y."/>
            <person name="Xia L."/>
            <person name="Li J."/>
            <person name="Zhao F."/>
            <person name="Cao W."/>
        </authorList>
    </citation>
    <scope>NUCLEOTIDE SEQUENCE</scope>
    <source>
        <strain evidence="1">Dsil-2018</strain>
    </source>
</reference>
<name>A0ACB8DSB1_DERSI</name>
<gene>
    <name evidence="1" type="ORF">HPB49_001474</name>
</gene>